<evidence type="ECO:0000259" key="2">
    <source>
        <dbReference type="SMART" id="SM00014"/>
    </source>
</evidence>
<dbReference type="Pfam" id="PF01569">
    <property type="entry name" value="PAP2"/>
    <property type="match status" value="1"/>
</dbReference>
<proteinExistence type="predicted"/>
<comment type="caution">
    <text evidence="3">The sequence shown here is derived from an EMBL/GenBank/DDBJ whole genome shotgun (WGS) entry which is preliminary data.</text>
</comment>
<keyword evidence="1" id="KW-0472">Membrane</keyword>
<dbReference type="Gene3D" id="1.20.144.10">
    <property type="entry name" value="Phosphatidic acid phosphatase type 2/haloperoxidase"/>
    <property type="match status" value="1"/>
</dbReference>
<feature type="domain" description="Phosphatidic acid phosphatase type 2/haloperoxidase" evidence="2">
    <location>
        <begin position="87"/>
        <end position="202"/>
    </location>
</feature>
<dbReference type="Proteomes" id="UP000282759">
    <property type="component" value="Unassembled WGS sequence"/>
</dbReference>
<sequence length="213" mass="23967">MQHRRKKILITTIAVIAIGFIVLSILVLLFPESSIDRSFSANVQAHRYPALDVLMKAVSYPGYTEYAGVMAAVIAGVFLIFKYRKEALFVVLTLASGIVSSAVKLLVNRPRPSQDIVSVLEKTRQQSFPSGHTQFYVVFFGFMVVLMYTLKTLPAWLRLSISSVSLLMIFIVPFSRVYLGAHWFTDVLGGFMLGLICLSVLSYWYLRKQGEKI</sequence>
<feature type="transmembrane region" description="Helical" evidence="1">
    <location>
        <begin position="7"/>
        <end position="30"/>
    </location>
</feature>
<gene>
    <name evidence="3" type="ORF">EOD41_04525</name>
</gene>
<evidence type="ECO:0000313" key="4">
    <source>
        <dbReference type="Proteomes" id="UP000282759"/>
    </source>
</evidence>
<dbReference type="CDD" id="cd03392">
    <property type="entry name" value="PAP2_like_2"/>
    <property type="match status" value="1"/>
</dbReference>
<dbReference type="SMART" id="SM00014">
    <property type="entry name" value="acidPPc"/>
    <property type="match status" value="1"/>
</dbReference>
<dbReference type="InterPro" id="IPR000326">
    <property type="entry name" value="PAP2/HPO"/>
</dbReference>
<feature type="transmembrane region" description="Helical" evidence="1">
    <location>
        <begin position="155"/>
        <end position="175"/>
    </location>
</feature>
<feature type="transmembrane region" description="Helical" evidence="1">
    <location>
        <begin position="63"/>
        <end position="81"/>
    </location>
</feature>
<accession>A0A437MUF6</accession>
<dbReference type="EMBL" id="SACK01000002">
    <property type="protein sequence ID" value="RVU01236.1"/>
    <property type="molecule type" value="Genomic_DNA"/>
</dbReference>
<keyword evidence="1" id="KW-1133">Transmembrane helix</keyword>
<evidence type="ECO:0000313" key="3">
    <source>
        <dbReference type="EMBL" id="RVU01236.1"/>
    </source>
</evidence>
<dbReference type="RefSeq" id="WP_127703611.1">
    <property type="nucleotide sequence ID" value="NZ_SACK01000002.1"/>
</dbReference>
<evidence type="ECO:0000256" key="1">
    <source>
        <dbReference type="SAM" id="Phobius"/>
    </source>
</evidence>
<dbReference type="SUPFAM" id="SSF48317">
    <property type="entry name" value="Acid phosphatase/Vanadium-dependent haloperoxidase"/>
    <property type="match status" value="1"/>
</dbReference>
<dbReference type="PANTHER" id="PTHR14969">
    <property type="entry name" value="SPHINGOSINE-1-PHOSPHATE PHOSPHOHYDROLASE"/>
    <property type="match status" value="1"/>
</dbReference>
<dbReference type="PANTHER" id="PTHR14969:SF13">
    <property type="entry name" value="AT30094P"/>
    <property type="match status" value="1"/>
</dbReference>
<keyword evidence="4" id="KW-1185">Reference proteome</keyword>
<dbReference type="OrthoDB" id="9773582at2"/>
<keyword evidence="1" id="KW-0812">Transmembrane</keyword>
<feature type="transmembrane region" description="Helical" evidence="1">
    <location>
        <begin position="187"/>
        <end position="206"/>
    </location>
</feature>
<reference evidence="3 4" key="1">
    <citation type="submission" date="2019-01" db="EMBL/GenBank/DDBJ databases">
        <authorList>
            <person name="Chen W.-M."/>
        </authorList>
    </citation>
    <scope>NUCLEOTIDE SEQUENCE [LARGE SCALE GENOMIC DNA]</scope>
    <source>
        <strain evidence="3 4">YBJ-36</strain>
    </source>
</reference>
<dbReference type="AlphaFoldDB" id="A0A437MUF6"/>
<feature type="transmembrane region" description="Helical" evidence="1">
    <location>
        <begin position="88"/>
        <end position="107"/>
    </location>
</feature>
<feature type="transmembrane region" description="Helical" evidence="1">
    <location>
        <begin position="127"/>
        <end position="148"/>
    </location>
</feature>
<protein>
    <submittedName>
        <fullName evidence="3">Phosphatase PAP2 family protein</fullName>
    </submittedName>
</protein>
<organism evidence="3 4">
    <name type="scientific">Mucilaginibacter limnophilus</name>
    <dbReference type="NCBI Taxonomy" id="1932778"/>
    <lineage>
        <taxon>Bacteria</taxon>
        <taxon>Pseudomonadati</taxon>
        <taxon>Bacteroidota</taxon>
        <taxon>Sphingobacteriia</taxon>
        <taxon>Sphingobacteriales</taxon>
        <taxon>Sphingobacteriaceae</taxon>
        <taxon>Mucilaginibacter</taxon>
    </lineage>
</organism>
<name>A0A437MUF6_9SPHI</name>
<dbReference type="InterPro" id="IPR036938">
    <property type="entry name" value="PAP2/HPO_sf"/>
</dbReference>